<comment type="caution">
    <text evidence="2">The sequence shown here is derived from an EMBL/GenBank/DDBJ whole genome shotgun (WGS) entry which is preliminary data.</text>
</comment>
<dbReference type="Proteomes" id="UP001159363">
    <property type="component" value="Chromosome 8"/>
</dbReference>
<dbReference type="EMBL" id="JARBHB010000009">
    <property type="protein sequence ID" value="KAJ8875816.1"/>
    <property type="molecule type" value="Genomic_DNA"/>
</dbReference>
<protein>
    <submittedName>
        <fullName evidence="2">Uncharacterized protein</fullName>
    </submittedName>
</protein>
<reference evidence="2 3" key="1">
    <citation type="submission" date="2023-02" db="EMBL/GenBank/DDBJ databases">
        <title>LHISI_Scaffold_Assembly.</title>
        <authorList>
            <person name="Stuart O.P."/>
            <person name="Cleave R."/>
            <person name="Magrath M.J.L."/>
            <person name="Mikheyev A.S."/>
        </authorList>
    </citation>
    <scope>NUCLEOTIDE SEQUENCE [LARGE SCALE GENOMIC DNA]</scope>
    <source>
        <strain evidence="2">Daus_M_001</strain>
        <tissue evidence="2">Leg muscle</tissue>
    </source>
</reference>
<feature type="region of interest" description="Disordered" evidence="1">
    <location>
        <begin position="1"/>
        <end position="44"/>
    </location>
</feature>
<gene>
    <name evidence="2" type="ORF">PR048_023717</name>
</gene>
<proteinExistence type="predicted"/>
<evidence type="ECO:0000256" key="1">
    <source>
        <dbReference type="SAM" id="MobiDB-lite"/>
    </source>
</evidence>
<organism evidence="2 3">
    <name type="scientific">Dryococelus australis</name>
    <dbReference type="NCBI Taxonomy" id="614101"/>
    <lineage>
        <taxon>Eukaryota</taxon>
        <taxon>Metazoa</taxon>
        <taxon>Ecdysozoa</taxon>
        <taxon>Arthropoda</taxon>
        <taxon>Hexapoda</taxon>
        <taxon>Insecta</taxon>
        <taxon>Pterygota</taxon>
        <taxon>Neoptera</taxon>
        <taxon>Polyneoptera</taxon>
        <taxon>Phasmatodea</taxon>
        <taxon>Verophasmatodea</taxon>
        <taxon>Anareolatae</taxon>
        <taxon>Phasmatidae</taxon>
        <taxon>Eurycanthinae</taxon>
        <taxon>Dryococelus</taxon>
    </lineage>
</organism>
<name>A0ABQ9GUW9_9NEOP</name>
<keyword evidence="3" id="KW-1185">Reference proteome</keyword>
<evidence type="ECO:0000313" key="3">
    <source>
        <dbReference type="Proteomes" id="UP001159363"/>
    </source>
</evidence>
<evidence type="ECO:0000313" key="2">
    <source>
        <dbReference type="EMBL" id="KAJ8875816.1"/>
    </source>
</evidence>
<accession>A0ABQ9GUW9</accession>
<sequence length="69" mass="7549">MRVIEVNMERRRNEGAEETGVSRENPPTNGIVQHGSHLRKSGDRAGDCTRFALMGGERANRSTTAAPNV</sequence>